<keyword evidence="3" id="KW-1185">Reference proteome</keyword>
<keyword evidence="1" id="KW-0812">Transmembrane</keyword>
<gene>
    <name evidence="2" type="ORF">CCMA1212_007761</name>
</gene>
<dbReference type="GeneID" id="300579373"/>
<dbReference type="EMBL" id="PPTA01000011">
    <property type="protein sequence ID" value="TFB00228.1"/>
    <property type="molecule type" value="Genomic_DNA"/>
</dbReference>
<evidence type="ECO:0000256" key="1">
    <source>
        <dbReference type="SAM" id="Phobius"/>
    </source>
</evidence>
<proteinExistence type="predicted"/>
<keyword evidence="1" id="KW-1133">Transmembrane helix</keyword>
<name>A0ABY2GW98_9HYPO</name>
<feature type="transmembrane region" description="Helical" evidence="1">
    <location>
        <begin position="98"/>
        <end position="119"/>
    </location>
</feature>
<evidence type="ECO:0000313" key="3">
    <source>
        <dbReference type="Proteomes" id="UP001642720"/>
    </source>
</evidence>
<protein>
    <recommendedName>
        <fullName evidence="4">Integral membrane protein</fullName>
    </recommendedName>
</protein>
<accession>A0ABY2GW98</accession>
<dbReference type="RefSeq" id="XP_073556429.1">
    <property type="nucleotide sequence ID" value="XM_073704923.1"/>
</dbReference>
<keyword evidence="1" id="KW-0472">Membrane</keyword>
<organism evidence="2 3">
    <name type="scientific">Trichoderma ghanense</name>
    <dbReference type="NCBI Taxonomy" id="65468"/>
    <lineage>
        <taxon>Eukaryota</taxon>
        <taxon>Fungi</taxon>
        <taxon>Dikarya</taxon>
        <taxon>Ascomycota</taxon>
        <taxon>Pezizomycotina</taxon>
        <taxon>Sordariomycetes</taxon>
        <taxon>Hypocreomycetidae</taxon>
        <taxon>Hypocreales</taxon>
        <taxon>Hypocreaceae</taxon>
        <taxon>Trichoderma</taxon>
    </lineage>
</organism>
<sequence>MAPILLYSSDSLQGLIHLFDTILEWLSQPHILAVILAWAITFTAVCTLILCLGFGPVGIGAGTVAAVFQSWMYGAFTPAGGIFATLTSMAMLGTLMPAASILAAVVATGAAIAVWALGVGR</sequence>
<comment type="caution">
    <text evidence="2">The sequence shown here is derived from an EMBL/GenBank/DDBJ whole genome shotgun (WGS) entry which is preliminary data.</text>
</comment>
<reference evidence="2 3" key="1">
    <citation type="submission" date="2018-01" db="EMBL/GenBank/DDBJ databases">
        <title>Genome characterization of the sugarcane-associated fungus Trichoderma ghanense CCMA-1212 and their application in lignocelulose bioconversion.</title>
        <authorList>
            <person name="Steindorff A.S."/>
            <person name="Mendes T.D."/>
            <person name="Vilela E.S.D."/>
            <person name="Rodrigues D.S."/>
            <person name="Formighieri E.F."/>
            <person name="Melo I.S."/>
            <person name="Favaro L.C.L."/>
        </authorList>
    </citation>
    <scope>NUCLEOTIDE SEQUENCE [LARGE SCALE GENOMIC DNA]</scope>
    <source>
        <strain evidence="2 3">CCMA-1212</strain>
    </source>
</reference>
<feature type="transmembrane region" description="Helical" evidence="1">
    <location>
        <begin position="31"/>
        <end position="59"/>
    </location>
</feature>
<dbReference type="InterPro" id="IPR038213">
    <property type="entry name" value="IFI6/IFI27-like_sf"/>
</dbReference>
<evidence type="ECO:0000313" key="2">
    <source>
        <dbReference type="EMBL" id="TFB00228.1"/>
    </source>
</evidence>
<feature type="transmembrane region" description="Helical" evidence="1">
    <location>
        <begin position="71"/>
        <end position="92"/>
    </location>
</feature>
<dbReference type="Gene3D" id="6.10.110.10">
    <property type="match status" value="1"/>
</dbReference>
<dbReference type="Proteomes" id="UP001642720">
    <property type="component" value="Unassembled WGS sequence"/>
</dbReference>
<evidence type="ECO:0008006" key="4">
    <source>
        <dbReference type="Google" id="ProtNLM"/>
    </source>
</evidence>